<keyword evidence="4" id="KW-0732">Signal</keyword>
<evidence type="ECO:0000256" key="1">
    <source>
        <dbReference type="ARBA" id="ARBA00010746"/>
    </source>
</evidence>
<comment type="function">
    <text evidence="4">Dirigent proteins impart stereoselectivity on the phenoxy radical-coupling reaction, yielding optically active lignans from two molecules of coniferyl alcohol in the biosynthesis of lignans, flavonolignans, and alkaloids and thus plays a central role in plant secondary metabolism.</text>
</comment>
<evidence type="ECO:0000256" key="2">
    <source>
        <dbReference type="ARBA" id="ARBA00011738"/>
    </source>
</evidence>
<dbReference type="Pfam" id="PF03018">
    <property type="entry name" value="Dirigent"/>
    <property type="match status" value="1"/>
</dbReference>
<accession>A0A5J4ZJN7</accession>
<feature type="signal peptide" evidence="4">
    <location>
        <begin position="1"/>
        <end position="24"/>
    </location>
</feature>
<dbReference type="Gene3D" id="2.40.480.10">
    <property type="entry name" value="Allene oxide cyclase-like"/>
    <property type="match status" value="1"/>
</dbReference>
<dbReference type="InterPro" id="IPR044859">
    <property type="entry name" value="Allene_oxi_cyc_Dirigent"/>
</dbReference>
<sequence>MGSSAMPLVIMVFSTVIAMALVHGSGIGEGPKEVEEWFQNLSHAKEKMTKLHFYFHDLTHGKGQTAAQMAQTNISSKSPTSFGFLNMMDDPLTVGPELSSKMVGRAQGFYGTDSMEEVTQIVAINFIFSGGEYNGSSLTVMGWNPILRVYREMPIVGGSGVFRLARGVVTFKTYFFNVTAGNATIEVAKG</sequence>
<proteinExistence type="inferred from homology"/>
<gene>
    <name evidence="5" type="ORF">F0562_017770</name>
</gene>
<organism evidence="5 6">
    <name type="scientific">Nyssa sinensis</name>
    <dbReference type="NCBI Taxonomy" id="561372"/>
    <lineage>
        <taxon>Eukaryota</taxon>
        <taxon>Viridiplantae</taxon>
        <taxon>Streptophyta</taxon>
        <taxon>Embryophyta</taxon>
        <taxon>Tracheophyta</taxon>
        <taxon>Spermatophyta</taxon>
        <taxon>Magnoliopsida</taxon>
        <taxon>eudicotyledons</taxon>
        <taxon>Gunneridae</taxon>
        <taxon>Pentapetalae</taxon>
        <taxon>asterids</taxon>
        <taxon>Cornales</taxon>
        <taxon>Nyssaceae</taxon>
        <taxon>Nyssa</taxon>
    </lineage>
</organism>
<dbReference type="GO" id="GO:0009699">
    <property type="term" value="P:phenylpropanoid biosynthetic process"/>
    <property type="evidence" value="ECO:0007669"/>
    <property type="project" value="UniProtKB-ARBA"/>
</dbReference>
<dbReference type="PANTHER" id="PTHR21495">
    <property type="entry name" value="NUCLEOPORIN-RELATED"/>
    <property type="match status" value="1"/>
</dbReference>
<protein>
    <recommendedName>
        <fullName evidence="4">Dirigent protein</fullName>
    </recommendedName>
</protein>
<comment type="subunit">
    <text evidence="2 4">Homodimer.</text>
</comment>
<keyword evidence="6" id="KW-1185">Reference proteome</keyword>
<dbReference type="InterPro" id="IPR004265">
    <property type="entry name" value="Dirigent"/>
</dbReference>
<comment type="subcellular location">
    <subcellularLocation>
        <location evidence="4">Secreted</location>
        <location evidence="4">Extracellular space</location>
        <location evidence="4">Apoplast</location>
    </subcellularLocation>
</comment>
<feature type="chain" id="PRO_5023966962" description="Dirigent protein" evidence="4">
    <location>
        <begin position="25"/>
        <end position="190"/>
    </location>
</feature>
<reference evidence="5 6" key="1">
    <citation type="submission" date="2019-09" db="EMBL/GenBank/DDBJ databases">
        <title>A chromosome-level genome assembly of the Chinese tupelo Nyssa sinensis.</title>
        <authorList>
            <person name="Yang X."/>
            <person name="Kang M."/>
            <person name="Yang Y."/>
            <person name="Xiong H."/>
            <person name="Wang M."/>
            <person name="Zhang Z."/>
            <person name="Wang Z."/>
            <person name="Wu H."/>
            <person name="Ma T."/>
            <person name="Liu J."/>
            <person name="Xi Z."/>
        </authorList>
    </citation>
    <scope>NUCLEOTIDE SEQUENCE [LARGE SCALE GENOMIC DNA]</scope>
    <source>
        <strain evidence="5">J267</strain>
        <tissue evidence="5">Leaf</tissue>
    </source>
</reference>
<evidence type="ECO:0000256" key="3">
    <source>
        <dbReference type="ARBA" id="ARBA00022525"/>
    </source>
</evidence>
<dbReference type="Proteomes" id="UP000325577">
    <property type="component" value="Linkage Group LG8"/>
</dbReference>
<dbReference type="OrthoDB" id="1864232at2759"/>
<dbReference type="EMBL" id="CM018051">
    <property type="protein sequence ID" value="KAA8517477.1"/>
    <property type="molecule type" value="Genomic_DNA"/>
</dbReference>
<name>A0A5J4ZJN7_9ASTE</name>
<dbReference type="AlphaFoldDB" id="A0A5J4ZJN7"/>
<evidence type="ECO:0000256" key="4">
    <source>
        <dbReference type="RuleBase" id="RU363099"/>
    </source>
</evidence>
<dbReference type="GO" id="GO:0048046">
    <property type="term" value="C:apoplast"/>
    <property type="evidence" value="ECO:0007669"/>
    <property type="project" value="UniProtKB-SubCell"/>
</dbReference>
<keyword evidence="4" id="KW-0052">Apoplast</keyword>
<evidence type="ECO:0000313" key="6">
    <source>
        <dbReference type="Proteomes" id="UP000325577"/>
    </source>
</evidence>
<comment type="similarity">
    <text evidence="1 4">Belongs to the plant dirigent protein family.</text>
</comment>
<evidence type="ECO:0000313" key="5">
    <source>
        <dbReference type="EMBL" id="KAA8517477.1"/>
    </source>
</evidence>
<keyword evidence="3 4" id="KW-0964">Secreted</keyword>